<dbReference type="AlphaFoldDB" id="A0AAW2SLU1"/>
<dbReference type="EMBL" id="JACGWN010000016">
    <property type="protein sequence ID" value="KAL0393403.1"/>
    <property type="molecule type" value="Genomic_DNA"/>
</dbReference>
<sequence length="122" mass="13985">MSLSCVSMNKRALPSTRALLKSSLGQQPLLHHTLDSPQSVRSPLARNFSQEWKQNVDIARSCLEKAQKRMKKYADQNRRFIEFNAGDLVMVKVPDRRVIDSNAEVCRSFTHHEAYWNGGLQN</sequence>
<comment type="caution">
    <text evidence="1">The sequence shown here is derived from an EMBL/GenBank/DDBJ whole genome shotgun (WGS) entry which is preliminary data.</text>
</comment>
<proteinExistence type="predicted"/>
<evidence type="ECO:0000313" key="1">
    <source>
        <dbReference type="EMBL" id="KAL0393403.1"/>
    </source>
</evidence>
<name>A0AAW2SLU1_9LAMI</name>
<reference evidence="1" key="2">
    <citation type="journal article" date="2024" name="Plant">
        <title>Genomic evolution and insights into agronomic trait innovations of Sesamum species.</title>
        <authorList>
            <person name="Miao H."/>
            <person name="Wang L."/>
            <person name="Qu L."/>
            <person name="Liu H."/>
            <person name="Sun Y."/>
            <person name="Le M."/>
            <person name="Wang Q."/>
            <person name="Wei S."/>
            <person name="Zheng Y."/>
            <person name="Lin W."/>
            <person name="Duan Y."/>
            <person name="Cao H."/>
            <person name="Xiong S."/>
            <person name="Wang X."/>
            <person name="Wei L."/>
            <person name="Li C."/>
            <person name="Ma Q."/>
            <person name="Ju M."/>
            <person name="Zhao R."/>
            <person name="Li G."/>
            <person name="Mu C."/>
            <person name="Tian Q."/>
            <person name="Mei H."/>
            <person name="Zhang T."/>
            <person name="Gao T."/>
            <person name="Zhang H."/>
        </authorList>
    </citation>
    <scope>NUCLEOTIDE SEQUENCE</scope>
    <source>
        <strain evidence="1">KEN1</strain>
    </source>
</reference>
<gene>
    <name evidence="1" type="ORF">Slati_4306500</name>
</gene>
<protein>
    <submittedName>
        <fullName evidence="1">Uncharacterized protein</fullName>
    </submittedName>
</protein>
<organism evidence="1">
    <name type="scientific">Sesamum latifolium</name>
    <dbReference type="NCBI Taxonomy" id="2727402"/>
    <lineage>
        <taxon>Eukaryota</taxon>
        <taxon>Viridiplantae</taxon>
        <taxon>Streptophyta</taxon>
        <taxon>Embryophyta</taxon>
        <taxon>Tracheophyta</taxon>
        <taxon>Spermatophyta</taxon>
        <taxon>Magnoliopsida</taxon>
        <taxon>eudicotyledons</taxon>
        <taxon>Gunneridae</taxon>
        <taxon>Pentapetalae</taxon>
        <taxon>asterids</taxon>
        <taxon>lamiids</taxon>
        <taxon>Lamiales</taxon>
        <taxon>Pedaliaceae</taxon>
        <taxon>Sesamum</taxon>
    </lineage>
</organism>
<accession>A0AAW2SLU1</accession>
<reference evidence="1" key="1">
    <citation type="submission" date="2020-06" db="EMBL/GenBank/DDBJ databases">
        <authorList>
            <person name="Li T."/>
            <person name="Hu X."/>
            <person name="Zhang T."/>
            <person name="Song X."/>
            <person name="Zhang H."/>
            <person name="Dai N."/>
            <person name="Sheng W."/>
            <person name="Hou X."/>
            <person name="Wei L."/>
        </authorList>
    </citation>
    <scope>NUCLEOTIDE SEQUENCE</scope>
    <source>
        <strain evidence="1">KEN1</strain>
        <tissue evidence="1">Leaf</tissue>
    </source>
</reference>